<keyword evidence="1" id="KW-0812">Transmembrane</keyword>
<protein>
    <submittedName>
        <fullName evidence="2">Uncharacterized protein</fullName>
    </submittedName>
</protein>
<dbReference type="Proteomes" id="UP000321523">
    <property type="component" value="Unassembled WGS sequence"/>
</dbReference>
<reference evidence="2 3" key="1">
    <citation type="submission" date="2019-07" db="EMBL/GenBank/DDBJ databases">
        <title>Whole genome shotgun sequence of Skermanella aerolata NBRC 106429.</title>
        <authorList>
            <person name="Hosoyama A."/>
            <person name="Uohara A."/>
            <person name="Ohji S."/>
            <person name="Ichikawa N."/>
        </authorList>
    </citation>
    <scope>NUCLEOTIDE SEQUENCE [LARGE SCALE GENOMIC DNA]</scope>
    <source>
        <strain evidence="2 3">NBRC 106429</strain>
    </source>
</reference>
<evidence type="ECO:0000256" key="1">
    <source>
        <dbReference type="SAM" id="Phobius"/>
    </source>
</evidence>
<feature type="transmembrane region" description="Helical" evidence="1">
    <location>
        <begin position="6"/>
        <end position="26"/>
    </location>
</feature>
<feature type="transmembrane region" description="Helical" evidence="1">
    <location>
        <begin position="33"/>
        <end position="50"/>
    </location>
</feature>
<dbReference type="AlphaFoldDB" id="A0A512E4C8"/>
<comment type="caution">
    <text evidence="2">The sequence shown here is derived from an EMBL/GenBank/DDBJ whole genome shotgun (WGS) entry which is preliminary data.</text>
</comment>
<dbReference type="EMBL" id="BJYZ01000102">
    <property type="protein sequence ID" value="GEO43568.1"/>
    <property type="molecule type" value="Genomic_DNA"/>
</dbReference>
<name>A0A512E4C8_9PROT</name>
<accession>A0A512E4C8</accession>
<evidence type="ECO:0000313" key="3">
    <source>
        <dbReference type="Proteomes" id="UP000321523"/>
    </source>
</evidence>
<sequence length="51" mass="5573">MTVTRIAGAFLLLTILGTLLAAFMASERGNMPLCWFLVAMVGVEIVFWLAI</sequence>
<organism evidence="2 3">
    <name type="scientific">Skermanella aerolata</name>
    <dbReference type="NCBI Taxonomy" id="393310"/>
    <lineage>
        <taxon>Bacteria</taxon>
        <taxon>Pseudomonadati</taxon>
        <taxon>Pseudomonadota</taxon>
        <taxon>Alphaproteobacteria</taxon>
        <taxon>Rhodospirillales</taxon>
        <taxon>Azospirillaceae</taxon>
        <taxon>Skermanella</taxon>
    </lineage>
</organism>
<gene>
    <name evidence="2" type="ORF">SAE02_77160</name>
</gene>
<keyword evidence="1" id="KW-1133">Transmembrane helix</keyword>
<proteinExistence type="predicted"/>
<evidence type="ECO:0000313" key="2">
    <source>
        <dbReference type="EMBL" id="GEO43568.1"/>
    </source>
</evidence>
<keyword evidence="3" id="KW-1185">Reference proteome</keyword>
<keyword evidence="1" id="KW-0472">Membrane</keyword>